<dbReference type="EMBL" id="CP071091">
    <property type="protein sequence ID" value="QSQ13883.1"/>
    <property type="molecule type" value="Genomic_DNA"/>
</dbReference>
<keyword evidence="1" id="KW-0812">Transmembrane</keyword>
<name>A0ABX7NC42_9BACT</name>
<sequence>MTLGALFHAGVAQARDAGQTRGILDVDSWLDNPGLLRLVILAGVFVVVVAWTGIQKLRALRAREDDAHRVVMTYSVDDAEPSRPIGFQVMAHLQEKHDLQPRDCVHCDGEGCKQCDDGGMTLTWNQAPCGEGCPLRVGEP</sequence>
<evidence type="ECO:0000256" key="1">
    <source>
        <dbReference type="SAM" id="Phobius"/>
    </source>
</evidence>
<keyword evidence="1" id="KW-1133">Transmembrane helix</keyword>
<accession>A0ABX7NC42</accession>
<protein>
    <submittedName>
        <fullName evidence="2">Uncharacterized protein</fullName>
    </submittedName>
</protein>
<keyword evidence="3" id="KW-1185">Reference proteome</keyword>
<gene>
    <name evidence="2" type="ORF">JY572_37110</name>
</gene>
<feature type="transmembrane region" description="Helical" evidence="1">
    <location>
        <begin position="34"/>
        <end position="54"/>
    </location>
</feature>
<dbReference type="Proteomes" id="UP000663090">
    <property type="component" value="Chromosome"/>
</dbReference>
<keyword evidence="1" id="KW-0472">Membrane</keyword>
<evidence type="ECO:0000313" key="2">
    <source>
        <dbReference type="EMBL" id="QSQ13883.1"/>
    </source>
</evidence>
<dbReference type="RefSeq" id="WP_206715684.1">
    <property type="nucleotide sequence ID" value="NZ_CP071091.1"/>
</dbReference>
<organism evidence="2 3">
    <name type="scientific">Myxococcus landrumensis</name>
    <dbReference type="NCBI Taxonomy" id="2813577"/>
    <lineage>
        <taxon>Bacteria</taxon>
        <taxon>Pseudomonadati</taxon>
        <taxon>Myxococcota</taxon>
        <taxon>Myxococcia</taxon>
        <taxon>Myxococcales</taxon>
        <taxon>Cystobacterineae</taxon>
        <taxon>Myxococcaceae</taxon>
        <taxon>Myxococcus</taxon>
    </lineage>
</organism>
<proteinExistence type="predicted"/>
<evidence type="ECO:0000313" key="3">
    <source>
        <dbReference type="Proteomes" id="UP000663090"/>
    </source>
</evidence>
<reference evidence="2 3" key="1">
    <citation type="submission" date="2021-02" db="EMBL/GenBank/DDBJ databases">
        <title>De Novo genome assembly of isolated myxobacteria.</title>
        <authorList>
            <person name="Stevens D.C."/>
        </authorList>
    </citation>
    <scope>NUCLEOTIDE SEQUENCE [LARGE SCALE GENOMIC DNA]</scope>
    <source>
        <strain evidence="2 3">SCHIC003</strain>
    </source>
</reference>